<feature type="transmembrane region" description="Helical" evidence="7">
    <location>
        <begin position="478"/>
        <end position="501"/>
    </location>
</feature>
<evidence type="ECO:0000313" key="10">
    <source>
        <dbReference type="Proteomes" id="UP001597545"/>
    </source>
</evidence>
<dbReference type="InterPro" id="IPR020846">
    <property type="entry name" value="MFS_dom"/>
</dbReference>
<protein>
    <submittedName>
        <fullName evidence="9">MFS transporter</fullName>
    </submittedName>
</protein>
<proteinExistence type="predicted"/>
<feature type="transmembrane region" description="Helical" evidence="7">
    <location>
        <begin position="183"/>
        <end position="202"/>
    </location>
</feature>
<feature type="transmembrane region" description="Helical" evidence="7">
    <location>
        <begin position="406"/>
        <end position="434"/>
    </location>
</feature>
<name>A0ABW5KGH2_9SPHI</name>
<dbReference type="Pfam" id="PF00083">
    <property type="entry name" value="Sugar_tr"/>
    <property type="match status" value="1"/>
</dbReference>
<feature type="transmembrane region" description="Helical" evidence="7">
    <location>
        <begin position="446"/>
        <end position="466"/>
    </location>
</feature>
<dbReference type="PROSITE" id="PS00217">
    <property type="entry name" value="SUGAR_TRANSPORT_2"/>
    <property type="match status" value="1"/>
</dbReference>
<feature type="transmembrane region" description="Helical" evidence="7">
    <location>
        <begin position="275"/>
        <end position="293"/>
    </location>
</feature>
<dbReference type="EMBL" id="JBHULR010000004">
    <property type="protein sequence ID" value="MFD2548102.1"/>
    <property type="molecule type" value="Genomic_DNA"/>
</dbReference>
<evidence type="ECO:0000256" key="7">
    <source>
        <dbReference type="SAM" id="Phobius"/>
    </source>
</evidence>
<keyword evidence="10" id="KW-1185">Reference proteome</keyword>
<feature type="transmembrane region" description="Helical" evidence="7">
    <location>
        <begin position="149"/>
        <end position="171"/>
    </location>
</feature>
<evidence type="ECO:0000259" key="8">
    <source>
        <dbReference type="PROSITE" id="PS50850"/>
    </source>
</evidence>
<dbReference type="RefSeq" id="WP_380903541.1">
    <property type="nucleotide sequence ID" value="NZ_JBHUEG010000001.1"/>
</dbReference>
<dbReference type="SUPFAM" id="SSF103473">
    <property type="entry name" value="MFS general substrate transporter"/>
    <property type="match status" value="1"/>
</dbReference>
<feature type="transmembrane region" description="Helical" evidence="7">
    <location>
        <begin position="110"/>
        <end position="128"/>
    </location>
</feature>
<dbReference type="CDD" id="cd17369">
    <property type="entry name" value="MFS_ShiA_like"/>
    <property type="match status" value="1"/>
</dbReference>
<feature type="transmembrane region" description="Helical" evidence="7">
    <location>
        <begin position="48"/>
        <end position="71"/>
    </location>
</feature>
<sequence>MQNNKKTLWKVIGASSLGTLIEWYDFFIFGSLSIVLSTKFFPADNPTAAFLSTLATFAAGFVVRPFGALFFGRLGDLIGRKYTFMVTLMLMGGATFLIGCTPSYESIGFFAPLIVLILRLLQGLALGGEYGGAATYVAEHSPEGQRGYWTSWIQTTATFGLFISLVVILLTRLLLTEQQFDGWGWRVPFVLSIFMVYVSYLIRKNMDESPEFKKAKSEGKTAKNPLKESFGNAYNLKFVLLALFGAAMGQGVVWYTGQFYSMSFMKTVMHVDTDQADLILGIALLFGTPFFVICGRLSDKLGRKWVMLTGMLLAILTYRPIYEAMYQLTNLEKKTEIVEKRQTKTTINKQTDGNEEQLLVTRVFTDGTTVNESTKNLIATAAEDTPRETASIPVKKVTVHLAGANYVALVALIFIQIIYITLVYGPIAAFLVEIFPVKIRYTSMSLPYHVGNGIFGGLLPAVSTYLASNAQINNDPQFYLAGLWYPILISAVCFIIGALYITKTMTANNNLEN</sequence>
<keyword evidence="5 7" id="KW-1133">Transmembrane helix</keyword>
<feature type="transmembrane region" description="Helical" evidence="7">
    <location>
        <begin position="234"/>
        <end position="255"/>
    </location>
</feature>
<reference evidence="10" key="1">
    <citation type="journal article" date="2019" name="Int. J. Syst. Evol. Microbiol.">
        <title>The Global Catalogue of Microorganisms (GCM) 10K type strain sequencing project: providing services to taxonomists for standard genome sequencing and annotation.</title>
        <authorList>
            <consortium name="The Broad Institute Genomics Platform"/>
            <consortium name="The Broad Institute Genome Sequencing Center for Infectious Disease"/>
            <person name="Wu L."/>
            <person name="Ma J."/>
        </authorList>
    </citation>
    <scope>NUCLEOTIDE SEQUENCE [LARGE SCALE GENOMIC DNA]</scope>
    <source>
        <strain evidence="10">KCTC 42662</strain>
    </source>
</reference>
<evidence type="ECO:0000256" key="3">
    <source>
        <dbReference type="ARBA" id="ARBA00022475"/>
    </source>
</evidence>
<dbReference type="PROSITE" id="PS50850">
    <property type="entry name" value="MFS"/>
    <property type="match status" value="1"/>
</dbReference>
<keyword evidence="3" id="KW-1003">Cell membrane</keyword>
<keyword evidence="6 7" id="KW-0472">Membrane</keyword>
<dbReference type="Proteomes" id="UP001597545">
    <property type="component" value="Unassembled WGS sequence"/>
</dbReference>
<comment type="subcellular location">
    <subcellularLocation>
        <location evidence="1">Cell membrane</location>
        <topology evidence="1">Multi-pass membrane protein</topology>
    </subcellularLocation>
</comment>
<feature type="transmembrane region" description="Helical" evidence="7">
    <location>
        <begin position="83"/>
        <end position="104"/>
    </location>
</feature>
<dbReference type="InterPro" id="IPR036259">
    <property type="entry name" value="MFS_trans_sf"/>
</dbReference>
<feature type="transmembrane region" description="Helical" evidence="7">
    <location>
        <begin position="305"/>
        <end position="322"/>
    </location>
</feature>
<dbReference type="PANTHER" id="PTHR43045">
    <property type="entry name" value="SHIKIMATE TRANSPORTER"/>
    <property type="match status" value="1"/>
</dbReference>
<feature type="domain" description="Major facilitator superfamily (MFS) profile" evidence="8">
    <location>
        <begin position="11"/>
        <end position="509"/>
    </location>
</feature>
<dbReference type="InterPro" id="IPR005829">
    <property type="entry name" value="Sugar_transporter_CS"/>
</dbReference>
<dbReference type="Gene3D" id="1.20.1250.20">
    <property type="entry name" value="MFS general substrate transporter like domains"/>
    <property type="match status" value="2"/>
</dbReference>
<keyword evidence="4 7" id="KW-0812">Transmembrane</keyword>
<evidence type="ECO:0000256" key="5">
    <source>
        <dbReference type="ARBA" id="ARBA00022989"/>
    </source>
</evidence>
<evidence type="ECO:0000313" key="9">
    <source>
        <dbReference type="EMBL" id="MFD2548102.1"/>
    </source>
</evidence>
<gene>
    <name evidence="9" type="ORF">ACFSR5_10650</name>
</gene>
<evidence type="ECO:0000256" key="1">
    <source>
        <dbReference type="ARBA" id="ARBA00004651"/>
    </source>
</evidence>
<dbReference type="PANTHER" id="PTHR43045:SF7">
    <property type="entry name" value="MAJOR FACILITATOR SUPERFAMILY TRANSPORTER"/>
    <property type="match status" value="1"/>
</dbReference>
<evidence type="ECO:0000256" key="6">
    <source>
        <dbReference type="ARBA" id="ARBA00023136"/>
    </source>
</evidence>
<feature type="transmembrane region" description="Helical" evidence="7">
    <location>
        <begin position="12"/>
        <end position="36"/>
    </location>
</feature>
<accession>A0ABW5KGH2</accession>
<evidence type="ECO:0000256" key="2">
    <source>
        <dbReference type="ARBA" id="ARBA00022448"/>
    </source>
</evidence>
<evidence type="ECO:0000256" key="4">
    <source>
        <dbReference type="ARBA" id="ARBA00022692"/>
    </source>
</evidence>
<organism evidence="9 10">
    <name type="scientific">Sphingobacterium suaedae</name>
    <dbReference type="NCBI Taxonomy" id="1686402"/>
    <lineage>
        <taxon>Bacteria</taxon>
        <taxon>Pseudomonadati</taxon>
        <taxon>Bacteroidota</taxon>
        <taxon>Sphingobacteriia</taxon>
        <taxon>Sphingobacteriales</taxon>
        <taxon>Sphingobacteriaceae</taxon>
        <taxon>Sphingobacterium</taxon>
    </lineage>
</organism>
<keyword evidence="2" id="KW-0813">Transport</keyword>
<dbReference type="InterPro" id="IPR005828">
    <property type="entry name" value="MFS_sugar_transport-like"/>
</dbReference>
<comment type="caution">
    <text evidence="9">The sequence shown here is derived from an EMBL/GenBank/DDBJ whole genome shotgun (WGS) entry which is preliminary data.</text>
</comment>